<gene>
    <name evidence="1" type="ORF">SMD27_06600</name>
</gene>
<organism evidence="1 2">
    <name type="scientific">Dongia soli</name>
    <dbReference type="NCBI Taxonomy" id="600628"/>
    <lineage>
        <taxon>Bacteria</taxon>
        <taxon>Pseudomonadati</taxon>
        <taxon>Pseudomonadota</taxon>
        <taxon>Alphaproteobacteria</taxon>
        <taxon>Rhodospirillales</taxon>
        <taxon>Dongiaceae</taxon>
        <taxon>Dongia</taxon>
    </lineage>
</organism>
<reference evidence="1 2" key="1">
    <citation type="journal article" date="2016" name="Antonie Van Leeuwenhoek">
        <title>Dongia soli sp. nov., isolated from soil from Dokdo, Korea.</title>
        <authorList>
            <person name="Kim D.U."/>
            <person name="Lee H."/>
            <person name="Kim H."/>
            <person name="Kim S.G."/>
            <person name="Ka J.O."/>
        </authorList>
    </citation>
    <scope>NUCLEOTIDE SEQUENCE [LARGE SCALE GENOMIC DNA]</scope>
    <source>
        <strain evidence="1 2">D78</strain>
    </source>
</reference>
<comment type="caution">
    <text evidence="1">The sequence shown here is derived from an EMBL/GenBank/DDBJ whole genome shotgun (WGS) entry which is preliminary data.</text>
</comment>
<protein>
    <submittedName>
        <fullName evidence="1">YnbE family lipoprotein</fullName>
    </submittedName>
</protein>
<dbReference type="Proteomes" id="UP001279642">
    <property type="component" value="Unassembled WGS sequence"/>
</dbReference>
<sequence length="79" mass="8360">MAPNAKCDAGLGGTGRRACGPVFLAVSLAVILAACNPTVKVEAPDKPIVINMNVKIEQEVRVKVDRDVDTLVQSNPNLF</sequence>
<evidence type="ECO:0000313" key="1">
    <source>
        <dbReference type="EMBL" id="MDY0882505.1"/>
    </source>
</evidence>
<keyword evidence="2" id="KW-1185">Reference proteome</keyword>
<dbReference type="Pfam" id="PF13617">
    <property type="entry name" value="Lipoprotein_19"/>
    <property type="match status" value="1"/>
</dbReference>
<dbReference type="InterPro" id="IPR025985">
    <property type="entry name" value="YnbE"/>
</dbReference>
<name>A0ABU5E835_9PROT</name>
<dbReference type="EMBL" id="JAXCLW010000002">
    <property type="protein sequence ID" value="MDY0882505.1"/>
    <property type="molecule type" value="Genomic_DNA"/>
</dbReference>
<evidence type="ECO:0000313" key="2">
    <source>
        <dbReference type="Proteomes" id="UP001279642"/>
    </source>
</evidence>
<accession>A0ABU5E835</accession>
<proteinExistence type="predicted"/>
<dbReference type="PROSITE" id="PS51257">
    <property type="entry name" value="PROKAR_LIPOPROTEIN"/>
    <property type="match status" value="1"/>
</dbReference>
<dbReference type="RefSeq" id="WP_320507579.1">
    <property type="nucleotide sequence ID" value="NZ_JAXCLW010000002.1"/>
</dbReference>
<keyword evidence="1" id="KW-0449">Lipoprotein</keyword>